<accession>A0A932GQL7</accession>
<sequence length="385" mass="43345">MRVVLSTISKFHTFDLARQLERRGVLERLFTGRPRWKLRGETLPLHKVKTFPYLQTIFEAMGRAGIERYPFRTELNWFCHQTLDGYVARLLPDCEVFHALSYCGLRSGVEARRRGARWVCDVVNSHPVFQDEILAEEYRRVGLSRRREDSRFLDYAAASYEQADMITVLSTFAQSTFLAKGVPAGKLAVIPYGVDLTRFHPVDTPQDRTFRVLFVGQLSVRKGVHDLIDAFRMAALPGSRLVLVGSVLRESETLLRRAHGLAVDVLGPRSKQELSHYYSQADVMVLPSIEDGFGSVIGEALACGSPVIATTHTGGADFFTDGVEGFIVPVRSPEAIAAKLVWLYEHRGEREAMRKAALERVRKIGGWDEYGARIVSLFRRLSDAA</sequence>
<feature type="domain" description="Glycosyl transferase family 1" evidence="1">
    <location>
        <begin position="207"/>
        <end position="358"/>
    </location>
</feature>
<dbReference type="PANTHER" id="PTHR45947:SF3">
    <property type="entry name" value="SULFOQUINOVOSYL TRANSFERASE SQD2"/>
    <property type="match status" value="1"/>
</dbReference>
<protein>
    <submittedName>
        <fullName evidence="3">Glycosyltransferase family 4 protein</fullName>
    </submittedName>
</protein>
<dbReference type="Pfam" id="PF13439">
    <property type="entry name" value="Glyco_transf_4"/>
    <property type="match status" value="1"/>
</dbReference>
<dbReference type="Proteomes" id="UP000741360">
    <property type="component" value="Unassembled WGS sequence"/>
</dbReference>
<reference evidence="3" key="1">
    <citation type="submission" date="2020-07" db="EMBL/GenBank/DDBJ databases">
        <title>Huge and variable diversity of episymbiotic CPR bacteria and DPANN archaea in groundwater ecosystems.</title>
        <authorList>
            <person name="He C.Y."/>
            <person name="Keren R."/>
            <person name="Whittaker M."/>
            <person name="Farag I.F."/>
            <person name="Doudna J."/>
            <person name="Cate J.H.D."/>
            <person name="Banfield J.F."/>
        </authorList>
    </citation>
    <scope>NUCLEOTIDE SEQUENCE</scope>
    <source>
        <strain evidence="3">NC_groundwater_717_Ag_S-0.2um_59_8</strain>
    </source>
</reference>
<comment type="caution">
    <text evidence="3">The sequence shown here is derived from an EMBL/GenBank/DDBJ whole genome shotgun (WGS) entry which is preliminary data.</text>
</comment>
<dbReference type="InterPro" id="IPR050194">
    <property type="entry name" value="Glycosyltransferase_grp1"/>
</dbReference>
<name>A0A932GQL7_UNCTE</name>
<dbReference type="SUPFAM" id="SSF53756">
    <property type="entry name" value="UDP-Glycosyltransferase/glycogen phosphorylase"/>
    <property type="match status" value="1"/>
</dbReference>
<dbReference type="PANTHER" id="PTHR45947">
    <property type="entry name" value="SULFOQUINOVOSYL TRANSFERASE SQD2"/>
    <property type="match status" value="1"/>
</dbReference>
<proteinExistence type="predicted"/>
<dbReference type="InterPro" id="IPR028098">
    <property type="entry name" value="Glyco_trans_4-like_N"/>
</dbReference>
<dbReference type="EMBL" id="JACPSX010000179">
    <property type="protein sequence ID" value="MBI3015274.1"/>
    <property type="molecule type" value="Genomic_DNA"/>
</dbReference>
<dbReference type="Pfam" id="PF00534">
    <property type="entry name" value="Glycos_transf_1"/>
    <property type="match status" value="1"/>
</dbReference>
<dbReference type="CDD" id="cd03801">
    <property type="entry name" value="GT4_PimA-like"/>
    <property type="match status" value="1"/>
</dbReference>
<feature type="domain" description="Glycosyltransferase subfamily 4-like N-terminal" evidence="2">
    <location>
        <begin position="12"/>
        <end position="198"/>
    </location>
</feature>
<evidence type="ECO:0000313" key="3">
    <source>
        <dbReference type="EMBL" id="MBI3015274.1"/>
    </source>
</evidence>
<evidence type="ECO:0000313" key="4">
    <source>
        <dbReference type="Proteomes" id="UP000741360"/>
    </source>
</evidence>
<evidence type="ECO:0000259" key="2">
    <source>
        <dbReference type="Pfam" id="PF13439"/>
    </source>
</evidence>
<dbReference type="InterPro" id="IPR001296">
    <property type="entry name" value="Glyco_trans_1"/>
</dbReference>
<dbReference type="GO" id="GO:0016757">
    <property type="term" value="F:glycosyltransferase activity"/>
    <property type="evidence" value="ECO:0007669"/>
    <property type="project" value="InterPro"/>
</dbReference>
<dbReference type="AlphaFoldDB" id="A0A932GQL7"/>
<evidence type="ECO:0000259" key="1">
    <source>
        <dbReference type="Pfam" id="PF00534"/>
    </source>
</evidence>
<organism evidence="3 4">
    <name type="scientific">Tectimicrobiota bacterium</name>
    <dbReference type="NCBI Taxonomy" id="2528274"/>
    <lineage>
        <taxon>Bacteria</taxon>
        <taxon>Pseudomonadati</taxon>
        <taxon>Nitrospinota/Tectimicrobiota group</taxon>
        <taxon>Candidatus Tectimicrobiota</taxon>
    </lineage>
</organism>
<dbReference type="Gene3D" id="3.40.50.2000">
    <property type="entry name" value="Glycogen Phosphorylase B"/>
    <property type="match status" value="2"/>
</dbReference>
<gene>
    <name evidence="3" type="ORF">HYY65_09495</name>
</gene>